<dbReference type="PRINTS" id="PR00081">
    <property type="entry name" value="GDHRDH"/>
</dbReference>
<protein>
    <submittedName>
        <fullName evidence="4">L-xylulose reductase</fullName>
    </submittedName>
</protein>
<dbReference type="Pfam" id="PF13561">
    <property type="entry name" value="adh_short_C2"/>
    <property type="match status" value="1"/>
</dbReference>
<dbReference type="FunFam" id="3.40.50.720:FF:000090">
    <property type="entry name" value="NADP-dependent mannitol dehydrogenase"/>
    <property type="match status" value="1"/>
</dbReference>
<dbReference type="PRINTS" id="PR00080">
    <property type="entry name" value="SDRFAMILY"/>
</dbReference>
<evidence type="ECO:0000313" key="5">
    <source>
        <dbReference type="Proteomes" id="UP001244011"/>
    </source>
</evidence>
<dbReference type="GeneID" id="85311408"/>
<comment type="caution">
    <text evidence="4">The sequence shown here is derived from an EMBL/GenBank/DDBJ whole genome shotgun (WGS) entry which is preliminary data.</text>
</comment>
<dbReference type="AlphaFoldDB" id="A0AAJ0FF20"/>
<dbReference type="Proteomes" id="UP001244011">
    <property type="component" value="Unassembled WGS sequence"/>
</dbReference>
<evidence type="ECO:0000256" key="3">
    <source>
        <dbReference type="ARBA" id="ARBA00023002"/>
    </source>
</evidence>
<proteinExistence type="inferred from homology"/>
<evidence type="ECO:0000256" key="1">
    <source>
        <dbReference type="ARBA" id="ARBA00006484"/>
    </source>
</evidence>
<dbReference type="Gene3D" id="3.40.50.720">
    <property type="entry name" value="NAD(P)-binding Rossmann-like Domain"/>
    <property type="match status" value="1"/>
</dbReference>
<dbReference type="GO" id="GO:0019594">
    <property type="term" value="P:mannitol metabolic process"/>
    <property type="evidence" value="ECO:0007669"/>
    <property type="project" value="UniProtKB-ARBA"/>
</dbReference>
<dbReference type="RefSeq" id="XP_060282379.1">
    <property type="nucleotide sequence ID" value="XM_060428221.1"/>
</dbReference>
<reference evidence="4" key="1">
    <citation type="submission" date="2023-06" db="EMBL/GenBank/DDBJ databases">
        <title>Genome-scale phylogeny and comparative genomics of the fungal order Sordariales.</title>
        <authorList>
            <consortium name="Lawrence Berkeley National Laboratory"/>
            <person name="Hensen N."/>
            <person name="Bonometti L."/>
            <person name="Westerberg I."/>
            <person name="Brannstrom I.O."/>
            <person name="Guillou S."/>
            <person name="Cros-Aarteil S."/>
            <person name="Calhoun S."/>
            <person name="Haridas S."/>
            <person name="Kuo A."/>
            <person name="Mondo S."/>
            <person name="Pangilinan J."/>
            <person name="Riley R."/>
            <person name="Labutti K."/>
            <person name="Andreopoulos B."/>
            <person name="Lipzen A."/>
            <person name="Chen C."/>
            <person name="Yanf M."/>
            <person name="Daum C."/>
            <person name="Ng V."/>
            <person name="Clum A."/>
            <person name="Steindorff A."/>
            <person name="Ohm R."/>
            <person name="Martin F."/>
            <person name="Silar P."/>
            <person name="Natvig D."/>
            <person name="Lalanne C."/>
            <person name="Gautier V."/>
            <person name="Ament-Velasquez S.L."/>
            <person name="Kruys A."/>
            <person name="Hutchinson M.I."/>
            <person name="Powell A.J."/>
            <person name="Barry K."/>
            <person name="Miller A.N."/>
            <person name="Grigoriev I.V."/>
            <person name="Debuchy R."/>
            <person name="Gladieux P."/>
            <person name="Thoren M.H."/>
            <person name="Johannesson H."/>
        </authorList>
    </citation>
    <scope>NUCLEOTIDE SEQUENCE</scope>
    <source>
        <strain evidence="4">8032-3</strain>
    </source>
</reference>
<accession>A0AAJ0FF20</accession>
<keyword evidence="2" id="KW-0521">NADP</keyword>
<keyword evidence="5" id="KW-1185">Reference proteome</keyword>
<dbReference type="PANTHER" id="PTHR43008">
    <property type="entry name" value="BENZIL REDUCTASE"/>
    <property type="match status" value="1"/>
</dbReference>
<dbReference type="InterPro" id="IPR020904">
    <property type="entry name" value="Sc_DH/Rdtase_CS"/>
</dbReference>
<dbReference type="GO" id="GO:0050664">
    <property type="term" value="F:oxidoreductase activity, acting on NAD(P)H, oxygen as acceptor"/>
    <property type="evidence" value="ECO:0007669"/>
    <property type="project" value="TreeGrafter"/>
</dbReference>
<name>A0AAJ0FF20_9PEZI</name>
<dbReference type="PANTHER" id="PTHR43008:SF13">
    <property type="entry name" value="L-XYLULOSE REDUCTASE-RELATED"/>
    <property type="match status" value="1"/>
</dbReference>
<evidence type="ECO:0000313" key="4">
    <source>
        <dbReference type="EMBL" id="KAK1766166.1"/>
    </source>
</evidence>
<dbReference type="PROSITE" id="PS00061">
    <property type="entry name" value="ADH_SHORT"/>
    <property type="match status" value="1"/>
</dbReference>
<dbReference type="InterPro" id="IPR002347">
    <property type="entry name" value="SDR_fam"/>
</dbReference>
<evidence type="ECO:0000256" key="2">
    <source>
        <dbReference type="ARBA" id="ARBA00022857"/>
    </source>
</evidence>
<comment type="similarity">
    <text evidence="1">Belongs to the short-chain dehydrogenases/reductases (SDR) family.</text>
</comment>
<dbReference type="CDD" id="cd05352">
    <property type="entry name" value="MDH-like_SDR_c"/>
    <property type="match status" value="1"/>
</dbReference>
<dbReference type="GO" id="GO:0050085">
    <property type="term" value="F:mannitol 2-dehydrogenase (NADP+) activity"/>
    <property type="evidence" value="ECO:0007669"/>
    <property type="project" value="UniProtKB-ARBA"/>
</dbReference>
<dbReference type="EMBL" id="MU839012">
    <property type="protein sequence ID" value="KAK1766166.1"/>
    <property type="molecule type" value="Genomic_DNA"/>
</dbReference>
<organism evidence="4 5">
    <name type="scientific">Phialemonium atrogriseum</name>
    <dbReference type="NCBI Taxonomy" id="1093897"/>
    <lineage>
        <taxon>Eukaryota</taxon>
        <taxon>Fungi</taxon>
        <taxon>Dikarya</taxon>
        <taxon>Ascomycota</taxon>
        <taxon>Pezizomycotina</taxon>
        <taxon>Sordariomycetes</taxon>
        <taxon>Sordariomycetidae</taxon>
        <taxon>Cephalothecales</taxon>
        <taxon>Cephalothecaceae</taxon>
        <taxon>Phialemonium</taxon>
    </lineage>
</organism>
<dbReference type="InterPro" id="IPR036291">
    <property type="entry name" value="NAD(P)-bd_dom_sf"/>
</dbReference>
<gene>
    <name evidence="4" type="ORF">QBC33DRAFT_542036</name>
</gene>
<dbReference type="SUPFAM" id="SSF51735">
    <property type="entry name" value="NAD(P)-binding Rossmann-fold domains"/>
    <property type="match status" value="1"/>
</dbReference>
<sequence length="292" mass="31164">MAETMKDGKFPHGSTEAPKAGRILPLFSLKDRTAIVSGAGAGIGLAIAHGFAEAGANVAIWYNSNKNAIDRAAEIEKTYGVKCKAYQVNITSYDAVKEAVDAAVKEFNGRLDVFVANSGIAWEQGPMLDGGLDHFKQVSTTNIDGTFYCARAAGLHFRRQKREGTTIDGQKLEGYTYGSFIATASMSGHIANIPQLQSAYNASKAGVIHLCKSLAIEWVGFARANSVSPGYINTEISSFVSKEIKNVWKDKIPMGREGEAHELAGAYLYLASDASSYTTGSDLVVDGGYTAP</sequence>
<keyword evidence="3" id="KW-0560">Oxidoreductase</keyword>